<name>A0A0P0P1Y9_9CAUL</name>
<evidence type="ECO:0000313" key="2">
    <source>
        <dbReference type="EMBL" id="ALL14296.1"/>
    </source>
</evidence>
<protein>
    <submittedName>
        <fullName evidence="2">Uncharacterized protein</fullName>
    </submittedName>
</protein>
<reference evidence="2 3" key="1">
    <citation type="submission" date="2015-10" db="EMBL/GenBank/DDBJ databases">
        <title>Conservation of the essential genome among Caulobacter and Brevundimonas species.</title>
        <authorList>
            <person name="Scott D."/>
            <person name="Ely B."/>
        </authorList>
    </citation>
    <scope>NUCLEOTIDE SEQUENCE [LARGE SCALE GENOMIC DNA]</scope>
    <source>
        <strain evidence="2 3">CB4</strain>
    </source>
</reference>
<dbReference type="OrthoDB" id="8162243at2"/>
<evidence type="ECO:0000256" key="1">
    <source>
        <dbReference type="SAM" id="MobiDB-lite"/>
    </source>
</evidence>
<dbReference type="EMBL" id="CP013002">
    <property type="protein sequence ID" value="ALL14296.1"/>
    <property type="molecule type" value="Genomic_DNA"/>
</dbReference>
<evidence type="ECO:0000313" key="3">
    <source>
        <dbReference type="Proteomes" id="UP000056905"/>
    </source>
</evidence>
<feature type="region of interest" description="Disordered" evidence="1">
    <location>
        <begin position="58"/>
        <end position="81"/>
    </location>
</feature>
<organism evidence="2 3">
    <name type="scientific">Caulobacter henricii</name>
    <dbReference type="NCBI Taxonomy" id="69395"/>
    <lineage>
        <taxon>Bacteria</taxon>
        <taxon>Pseudomonadati</taxon>
        <taxon>Pseudomonadota</taxon>
        <taxon>Alphaproteobacteria</taxon>
        <taxon>Caulobacterales</taxon>
        <taxon>Caulobacteraceae</taxon>
        <taxon>Caulobacter</taxon>
    </lineage>
</organism>
<accession>A0A0P0P1Y9</accession>
<gene>
    <name evidence="2" type="ORF">AQ619_13600</name>
</gene>
<dbReference type="KEGG" id="chq:AQ619_13600"/>
<dbReference type="AlphaFoldDB" id="A0A0P0P1Y9"/>
<dbReference type="Proteomes" id="UP000056905">
    <property type="component" value="Chromosome"/>
</dbReference>
<dbReference type="STRING" id="69395.AQ619_13600"/>
<keyword evidence="3" id="KW-1185">Reference proteome</keyword>
<dbReference type="RefSeq" id="WP_062148645.1">
    <property type="nucleotide sequence ID" value="NZ_CP013002.1"/>
</dbReference>
<proteinExistence type="predicted"/>
<sequence length="247" mass="27723">MAAITVSDLTLMANEPCVSDRKLSDALGFERPTRVRELVARHRDEMVSHGDVFHRSLRRNPTNLSASDGLPQADAKPSSRGGRPVVEYYLNEAQALLVCMFARTEKAAAVRKQVIEVFLAWRRGELVSAAAVPDRTVEILQRLEARLNALESTGRQMQSVADDPVPTVLALTHASELWNTGRRPAWWHDLDVRHIALTSLRQMSLDQAIALIVEKLGADRAPSRSSLHRFWQRLDRLKATNPSLRTH</sequence>